<comment type="subcellular location">
    <subcellularLocation>
        <location evidence="1">Mitochondrion</location>
    </subcellularLocation>
</comment>
<dbReference type="GO" id="GO:0090071">
    <property type="term" value="P:negative regulation of ribosome biogenesis"/>
    <property type="evidence" value="ECO:0007669"/>
    <property type="project" value="TreeGrafter"/>
</dbReference>
<keyword evidence="7" id="KW-1185">Reference proteome</keyword>
<organism evidence="6 7">
    <name type="scientific">Cinara cedri</name>
    <dbReference type="NCBI Taxonomy" id="506608"/>
    <lineage>
        <taxon>Eukaryota</taxon>
        <taxon>Metazoa</taxon>
        <taxon>Ecdysozoa</taxon>
        <taxon>Arthropoda</taxon>
        <taxon>Hexapoda</taxon>
        <taxon>Insecta</taxon>
        <taxon>Pterygota</taxon>
        <taxon>Neoptera</taxon>
        <taxon>Paraneoptera</taxon>
        <taxon>Hemiptera</taxon>
        <taxon>Sternorrhyncha</taxon>
        <taxon>Aphidomorpha</taxon>
        <taxon>Aphidoidea</taxon>
        <taxon>Aphididae</taxon>
        <taxon>Lachninae</taxon>
        <taxon>Cinara</taxon>
    </lineage>
</organism>
<evidence type="ECO:0000256" key="2">
    <source>
        <dbReference type="ARBA" id="ARBA00010574"/>
    </source>
</evidence>
<evidence type="ECO:0000313" key="6">
    <source>
        <dbReference type="EMBL" id="VVC43944.1"/>
    </source>
</evidence>
<sequence length="240" mass="27542">MFPLRTVFSLAKRLTAISHIGTVNCTFYKRYSDDKSDKFVKPDNYKVFRDDDSSVILDVEEERDLLESQLGNETLDFEEIDQFEGFNTSRGVSGVFEVEDITEVLKKNNAKDIFVVSIPSNLRYVDYIVIASGKSEKHLLSISEFVKKLFKRKCRPTDSIPRFLNRKPLDWIAVDLGNIALHLLTNKTRKNFDLETIWSIGDKYDSHLNEPADSLVSLLNEHSFSLDNLEPVDVVNLKSI</sequence>
<dbReference type="SUPFAM" id="SSF81301">
    <property type="entry name" value="Nucleotidyltransferase"/>
    <property type="match status" value="1"/>
</dbReference>
<dbReference type="NCBIfam" id="TIGR00090">
    <property type="entry name" value="rsfS_iojap_ybeB"/>
    <property type="match status" value="1"/>
</dbReference>
<dbReference type="Gene3D" id="3.30.460.10">
    <property type="entry name" value="Beta Polymerase, domain 2"/>
    <property type="match status" value="1"/>
</dbReference>
<dbReference type="PANTHER" id="PTHR21043">
    <property type="entry name" value="IOJAP SUPERFAMILY ORTHOLOG"/>
    <property type="match status" value="1"/>
</dbReference>
<dbReference type="FunFam" id="3.30.460.10:FF:000018">
    <property type="entry name" value="Mitochondrial assembly of ribosomal large subunit 1"/>
    <property type="match status" value="1"/>
</dbReference>
<evidence type="ECO:0000313" key="7">
    <source>
        <dbReference type="Proteomes" id="UP000325440"/>
    </source>
</evidence>
<keyword evidence="3" id="KW-0496">Mitochondrion</keyword>
<dbReference type="GO" id="GO:0043023">
    <property type="term" value="F:ribosomal large subunit binding"/>
    <property type="evidence" value="ECO:0007669"/>
    <property type="project" value="TreeGrafter"/>
</dbReference>
<dbReference type="OrthoDB" id="21330at2759"/>
<dbReference type="AlphaFoldDB" id="A0A5E4NG81"/>
<protein>
    <recommendedName>
        <fullName evidence="5">Mitochondrial assembly of ribosomal large subunit protein 1</fullName>
    </recommendedName>
</protein>
<dbReference type="Pfam" id="PF02410">
    <property type="entry name" value="RsfS"/>
    <property type="match status" value="1"/>
</dbReference>
<dbReference type="EMBL" id="CABPRJ010002374">
    <property type="protein sequence ID" value="VVC43944.1"/>
    <property type="molecule type" value="Genomic_DNA"/>
</dbReference>
<evidence type="ECO:0000256" key="5">
    <source>
        <dbReference type="ARBA" id="ARBA00073331"/>
    </source>
</evidence>
<comment type="function">
    <text evidence="4">Required for normal mitochondrial ribosome function and mitochondrial translation. May play a role in ribosome biogenesis by preventing premature association of the 28S and 39S ribosomal subunits. Interacts with mitochondrial ribosomal protein uL14m (MRPL14), probably blocking formation of intersubunit bridge B8, preventing association of the 28S and 39S ribosomal subunits. Addition to isolated mitochondrial ribosomal subunits partially inhibits translation, probably by interfering with the association of the 28S and 39S ribosomal subunits and the formation of functional ribosomes. May also participate in the assembly and/or regulation of the stability of the large subunit of the mitochondrial ribosome. May function as a ribosomal silencing factor.</text>
</comment>
<evidence type="ECO:0000256" key="1">
    <source>
        <dbReference type="ARBA" id="ARBA00004173"/>
    </source>
</evidence>
<dbReference type="GO" id="GO:0017148">
    <property type="term" value="P:negative regulation of translation"/>
    <property type="evidence" value="ECO:0007669"/>
    <property type="project" value="TreeGrafter"/>
</dbReference>
<dbReference type="PANTHER" id="PTHR21043:SF0">
    <property type="entry name" value="MITOCHONDRIAL ASSEMBLY OF RIBOSOMAL LARGE SUBUNIT PROTEIN 1"/>
    <property type="match status" value="1"/>
</dbReference>
<evidence type="ECO:0000256" key="4">
    <source>
        <dbReference type="ARBA" id="ARBA00053669"/>
    </source>
</evidence>
<dbReference type="Proteomes" id="UP000325440">
    <property type="component" value="Unassembled WGS sequence"/>
</dbReference>
<comment type="similarity">
    <text evidence="2">Belongs to the Iojap/RsfS family.</text>
</comment>
<name>A0A5E4NG81_9HEMI</name>
<dbReference type="InterPro" id="IPR043519">
    <property type="entry name" value="NT_sf"/>
</dbReference>
<dbReference type="InterPro" id="IPR004394">
    <property type="entry name" value="Iojap/RsfS/C7orf30"/>
</dbReference>
<dbReference type="GO" id="GO:0005739">
    <property type="term" value="C:mitochondrion"/>
    <property type="evidence" value="ECO:0007669"/>
    <property type="project" value="UniProtKB-SubCell"/>
</dbReference>
<evidence type="ECO:0000256" key="3">
    <source>
        <dbReference type="ARBA" id="ARBA00023128"/>
    </source>
</evidence>
<gene>
    <name evidence="6" type="ORF">CINCED_3A007874</name>
</gene>
<reference evidence="6 7" key="1">
    <citation type="submission" date="2019-08" db="EMBL/GenBank/DDBJ databases">
        <authorList>
            <person name="Alioto T."/>
            <person name="Alioto T."/>
            <person name="Gomez Garrido J."/>
        </authorList>
    </citation>
    <scope>NUCLEOTIDE SEQUENCE [LARGE SCALE GENOMIC DNA]</scope>
</reference>
<accession>A0A5E4NG81</accession>
<proteinExistence type="inferred from homology"/>